<feature type="active site" evidence="15">
    <location>
        <position position="44"/>
    </location>
</feature>
<dbReference type="InterPro" id="IPR011907">
    <property type="entry name" value="RNase_III"/>
</dbReference>
<dbReference type="InterPro" id="IPR036389">
    <property type="entry name" value="RNase_III_sf"/>
</dbReference>
<feature type="region of interest" description="Disordered" evidence="16">
    <location>
        <begin position="197"/>
        <end position="221"/>
    </location>
</feature>
<keyword evidence="10 15" id="KW-0479">Metal-binding</keyword>
<protein>
    <recommendedName>
        <fullName evidence="15">Ribonuclease 3</fullName>
        <ecNumber evidence="15">3.1.26.3</ecNumber>
    </recommendedName>
    <alternativeName>
        <fullName evidence="15">Ribonuclease III</fullName>
        <shortName evidence="15">RNase III</shortName>
    </alternativeName>
</protein>
<accession>A0A9D1LVW8</accession>
<dbReference type="GO" id="GO:0046872">
    <property type="term" value="F:metal ion binding"/>
    <property type="evidence" value="ECO:0007669"/>
    <property type="project" value="UniProtKB-KW"/>
</dbReference>
<dbReference type="GO" id="GO:0006364">
    <property type="term" value="P:rRNA processing"/>
    <property type="evidence" value="ECO:0007669"/>
    <property type="project" value="UniProtKB-UniRule"/>
</dbReference>
<dbReference type="PROSITE" id="PS00517">
    <property type="entry name" value="RNASE_3_1"/>
    <property type="match status" value="1"/>
</dbReference>
<evidence type="ECO:0000259" key="17">
    <source>
        <dbReference type="PROSITE" id="PS50137"/>
    </source>
</evidence>
<evidence type="ECO:0000256" key="1">
    <source>
        <dbReference type="ARBA" id="ARBA00000109"/>
    </source>
</evidence>
<keyword evidence="12 15" id="KW-0378">Hydrolase</keyword>
<evidence type="ECO:0000256" key="3">
    <source>
        <dbReference type="ARBA" id="ARBA00010183"/>
    </source>
</evidence>
<evidence type="ECO:0000313" key="20">
    <source>
        <dbReference type="Proteomes" id="UP000824111"/>
    </source>
</evidence>
<evidence type="ECO:0000256" key="6">
    <source>
        <dbReference type="ARBA" id="ARBA00022552"/>
    </source>
</evidence>
<dbReference type="SUPFAM" id="SSF69065">
    <property type="entry name" value="RNase III domain-like"/>
    <property type="match status" value="1"/>
</dbReference>
<comment type="function">
    <text evidence="15">Digests double-stranded RNA. Involved in the processing of primary rRNA transcript to yield the immediate precursors to the large and small rRNAs (23S and 16S). Processes some mRNAs, and tRNAs when they are encoded in the rRNA operon. Processes pre-crRNA and tracrRNA of type II CRISPR loci if present in the organism.</text>
</comment>
<keyword evidence="6 15" id="KW-0698">rRNA processing</keyword>
<dbReference type="PANTHER" id="PTHR11207">
    <property type="entry name" value="RIBONUCLEASE III"/>
    <property type="match status" value="1"/>
</dbReference>
<evidence type="ECO:0000256" key="16">
    <source>
        <dbReference type="SAM" id="MobiDB-lite"/>
    </source>
</evidence>
<dbReference type="GO" id="GO:0008033">
    <property type="term" value="P:tRNA processing"/>
    <property type="evidence" value="ECO:0007669"/>
    <property type="project" value="UniProtKB-KW"/>
</dbReference>
<comment type="catalytic activity">
    <reaction evidence="1 15">
        <text>Endonucleolytic cleavage to 5'-phosphomonoester.</text>
        <dbReference type="EC" id="3.1.26.3"/>
    </reaction>
</comment>
<feature type="binding site" evidence="15">
    <location>
        <position position="116"/>
    </location>
    <ligand>
        <name>Mg(2+)</name>
        <dbReference type="ChEBI" id="CHEBI:18420"/>
    </ligand>
</feature>
<comment type="cofactor">
    <cofactor evidence="15">
        <name>Mg(2+)</name>
        <dbReference type="ChEBI" id="CHEBI:18420"/>
    </cofactor>
</comment>
<dbReference type="FunFam" id="1.10.1520.10:FF:000001">
    <property type="entry name" value="Ribonuclease 3"/>
    <property type="match status" value="1"/>
</dbReference>
<dbReference type="EMBL" id="DVND01000176">
    <property type="protein sequence ID" value="HIU49075.1"/>
    <property type="molecule type" value="Genomic_DNA"/>
</dbReference>
<dbReference type="GO" id="GO:0005737">
    <property type="term" value="C:cytoplasm"/>
    <property type="evidence" value="ECO:0007669"/>
    <property type="project" value="UniProtKB-SubCell"/>
</dbReference>
<proteinExistence type="inferred from homology"/>
<feature type="binding site" evidence="15">
    <location>
        <position position="40"/>
    </location>
    <ligand>
        <name>Mg(2+)</name>
        <dbReference type="ChEBI" id="CHEBI:18420"/>
    </ligand>
</feature>
<keyword evidence="11 15" id="KW-0255">Endonuclease</keyword>
<dbReference type="AlphaFoldDB" id="A0A9D1LVW8"/>
<comment type="caution">
    <text evidence="19">The sequence shown here is derived from an EMBL/GenBank/DDBJ whole genome shotgun (WGS) entry which is preliminary data.</text>
</comment>
<evidence type="ECO:0000256" key="4">
    <source>
        <dbReference type="ARBA" id="ARBA00011738"/>
    </source>
</evidence>
<dbReference type="GO" id="GO:0006397">
    <property type="term" value="P:mRNA processing"/>
    <property type="evidence" value="ECO:0007669"/>
    <property type="project" value="UniProtKB-UniRule"/>
</dbReference>
<dbReference type="Gene3D" id="3.30.160.20">
    <property type="match status" value="1"/>
</dbReference>
<evidence type="ECO:0000256" key="13">
    <source>
        <dbReference type="ARBA" id="ARBA00022842"/>
    </source>
</evidence>
<evidence type="ECO:0000256" key="10">
    <source>
        <dbReference type="ARBA" id="ARBA00022723"/>
    </source>
</evidence>
<comment type="subunit">
    <text evidence="4 15">Homodimer.</text>
</comment>
<feature type="active site" evidence="15">
    <location>
        <position position="116"/>
    </location>
</feature>
<feature type="binding site" evidence="15">
    <location>
        <position position="113"/>
    </location>
    <ligand>
        <name>Mg(2+)</name>
        <dbReference type="ChEBI" id="CHEBI:18420"/>
    </ligand>
</feature>
<gene>
    <name evidence="15" type="primary">rnc</name>
    <name evidence="19" type="ORF">IAB04_06890</name>
</gene>
<dbReference type="FunFam" id="3.30.160.20:FF:000003">
    <property type="entry name" value="Ribonuclease 3"/>
    <property type="match status" value="1"/>
</dbReference>
<dbReference type="Gene3D" id="1.10.1520.10">
    <property type="entry name" value="Ribonuclease III domain"/>
    <property type="match status" value="1"/>
</dbReference>
<dbReference type="HAMAP" id="MF_00104">
    <property type="entry name" value="RNase_III"/>
    <property type="match status" value="1"/>
</dbReference>
<dbReference type="PROSITE" id="PS50142">
    <property type="entry name" value="RNASE_3_2"/>
    <property type="match status" value="1"/>
</dbReference>
<organism evidence="19 20">
    <name type="scientific">Candidatus Avimonoglobus intestinipullorum</name>
    <dbReference type="NCBI Taxonomy" id="2840699"/>
    <lineage>
        <taxon>Bacteria</taxon>
        <taxon>Bacillati</taxon>
        <taxon>Bacillota</taxon>
        <taxon>Clostridia</taxon>
        <taxon>Eubacteriales</taxon>
        <taxon>Candidatus Avimonoglobus</taxon>
    </lineage>
</organism>
<evidence type="ECO:0000256" key="15">
    <source>
        <dbReference type="HAMAP-Rule" id="MF_00104"/>
    </source>
</evidence>
<evidence type="ECO:0000259" key="18">
    <source>
        <dbReference type="PROSITE" id="PS50142"/>
    </source>
</evidence>
<dbReference type="PANTHER" id="PTHR11207:SF0">
    <property type="entry name" value="RIBONUCLEASE 3"/>
    <property type="match status" value="1"/>
</dbReference>
<dbReference type="GO" id="GO:0042802">
    <property type="term" value="F:identical protein binding"/>
    <property type="evidence" value="ECO:0007669"/>
    <property type="project" value="UniProtKB-ARBA"/>
</dbReference>
<dbReference type="GO" id="GO:0003725">
    <property type="term" value="F:double-stranded RNA binding"/>
    <property type="evidence" value="ECO:0007669"/>
    <property type="project" value="TreeGrafter"/>
</dbReference>
<feature type="domain" description="RNase III" evidence="18">
    <location>
        <begin position="1"/>
        <end position="127"/>
    </location>
</feature>
<evidence type="ECO:0000256" key="5">
    <source>
        <dbReference type="ARBA" id="ARBA00022490"/>
    </source>
</evidence>
<evidence type="ECO:0000256" key="9">
    <source>
        <dbReference type="ARBA" id="ARBA00022722"/>
    </source>
</evidence>
<dbReference type="NCBIfam" id="TIGR02191">
    <property type="entry name" value="RNaseIII"/>
    <property type="match status" value="1"/>
</dbReference>
<keyword evidence="13 15" id="KW-0460">Magnesium</keyword>
<keyword evidence="5 15" id="KW-0963">Cytoplasm</keyword>
<feature type="domain" description="DRBM" evidence="17">
    <location>
        <begin position="154"/>
        <end position="221"/>
    </location>
</feature>
<dbReference type="SMART" id="SM00535">
    <property type="entry name" value="RIBOc"/>
    <property type="match status" value="1"/>
</dbReference>
<evidence type="ECO:0000256" key="12">
    <source>
        <dbReference type="ARBA" id="ARBA00022801"/>
    </source>
</evidence>
<dbReference type="GO" id="GO:0019843">
    <property type="term" value="F:rRNA binding"/>
    <property type="evidence" value="ECO:0007669"/>
    <property type="project" value="UniProtKB-KW"/>
</dbReference>
<dbReference type="PROSITE" id="PS50137">
    <property type="entry name" value="DS_RBD"/>
    <property type="match status" value="1"/>
</dbReference>
<dbReference type="InterPro" id="IPR014720">
    <property type="entry name" value="dsRBD_dom"/>
</dbReference>
<dbReference type="Pfam" id="PF00035">
    <property type="entry name" value="dsrm"/>
    <property type="match status" value="1"/>
</dbReference>
<dbReference type="SMART" id="SM00358">
    <property type="entry name" value="DSRM"/>
    <property type="match status" value="1"/>
</dbReference>
<comment type="similarity">
    <text evidence="3">Belongs to the ribonuclease III family.</text>
</comment>
<reference evidence="19" key="1">
    <citation type="submission" date="2020-10" db="EMBL/GenBank/DDBJ databases">
        <authorList>
            <person name="Gilroy R."/>
        </authorList>
    </citation>
    <scope>NUCLEOTIDE SEQUENCE</scope>
    <source>
        <strain evidence="19">ChiSjej4B22-9803</strain>
    </source>
</reference>
<sequence>MEQFERNLGYQFKNKALLEVALTHSSYAHEHQCQSNERMEFLGDSVLSIIISDFLFRKLRREDEGDLSKIRASLVCEQSLARVARELEVGPALKLGRGEDAAGGRARDSILSDAFEAILAAIYLDSDIHTAEQWVKNHMEQALHAALRGESYQDYKTMFQEAVQKNGPRKIAYRVLSETGPDHHKDFEIEVCVDGKPAGRGRGQSKKEAEQNAAKTALERI</sequence>
<keyword evidence="14 15" id="KW-0694">RNA-binding</keyword>
<evidence type="ECO:0000256" key="7">
    <source>
        <dbReference type="ARBA" id="ARBA00022664"/>
    </source>
</evidence>
<evidence type="ECO:0000256" key="11">
    <source>
        <dbReference type="ARBA" id="ARBA00022759"/>
    </source>
</evidence>
<keyword evidence="8 15" id="KW-0819">tRNA processing</keyword>
<evidence type="ECO:0000256" key="14">
    <source>
        <dbReference type="ARBA" id="ARBA00022884"/>
    </source>
</evidence>
<keyword evidence="9 15" id="KW-0540">Nuclease</keyword>
<dbReference type="GO" id="GO:0004525">
    <property type="term" value="F:ribonuclease III activity"/>
    <property type="evidence" value="ECO:0007669"/>
    <property type="project" value="UniProtKB-UniRule"/>
</dbReference>
<comment type="subcellular location">
    <subcellularLocation>
        <location evidence="2 15">Cytoplasm</location>
    </subcellularLocation>
</comment>
<evidence type="ECO:0000256" key="2">
    <source>
        <dbReference type="ARBA" id="ARBA00004496"/>
    </source>
</evidence>
<dbReference type="CDD" id="cd00593">
    <property type="entry name" value="RIBOc"/>
    <property type="match status" value="1"/>
</dbReference>
<dbReference type="InterPro" id="IPR000999">
    <property type="entry name" value="RNase_III_dom"/>
</dbReference>
<name>A0A9D1LVW8_9FIRM</name>
<dbReference type="GO" id="GO:0010468">
    <property type="term" value="P:regulation of gene expression"/>
    <property type="evidence" value="ECO:0007669"/>
    <property type="project" value="TreeGrafter"/>
</dbReference>
<keyword evidence="15" id="KW-0699">rRNA-binding</keyword>
<evidence type="ECO:0000256" key="8">
    <source>
        <dbReference type="ARBA" id="ARBA00022694"/>
    </source>
</evidence>
<dbReference type="EC" id="3.1.26.3" evidence="15"/>
<evidence type="ECO:0000313" key="19">
    <source>
        <dbReference type="EMBL" id="HIU49075.1"/>
    </source>
</evidence>
<dbReference type="CDD" id="cd10845">
    <property type="entry name" value="DSRM_RNAse_III_family"/>
    <property type="match status" value="1"/>
</dbReference>
<keyword evidence="7 15" id="KW-0507">mRNA processing</keyword>
<dbReference type="Proteomes" id="UP000824111">
    <property type="component" value="Unassembled WGS sequence"/>
</dbReference>
<reference evidence="19" key="2">
    <citation type="journal article" date="2021" name="PeerJ">
        <title>Extensive microbial diversity within the chicken gut microbiome revealed by metagenomics and culture.</title>
        <authorList>
            <person name="Gilroy R."/>
            <person name="Ravi A."/>
            <person name="Getino M."/>
            <person name="Pursley I."/>
            <person name="Horton D.L."/>
            <person name="Alikhan N.F."/>
            <person name="Baker D."/>
            <person name="Gharbi K."/>
            <person name="Hall N."/>
            <person name="Watson M."/>
            <person name="Adriaenssens E.M."/>
            <person name="Foster-Nyarko E."/>
            <person name="Jarju S."/>
            <person name="Secka A."/>
            <person name="Antonio M."/>
            <person name="Oren A."/>
            <person name="Chaudhuri R.R."/>
            <person name="La Ragione R."/>
            <person name="Hildebrand F."/>
            <person name="Pallen M.J."/>
        </authorList>
    </citation>
    <scope>NUCLEOTIDE SEQUENCE</scope>
    <source>
        <strain evidence="19">ChiSjej4B22-9803</strain>
    </source>
</reference>
<dbReference type="SUPFAM" id="SSF54768">
    <property type="entry name" value="dsRNA-binding domain-like"/>
    <property type="match status" value="1"/>
</dbReference>
<dbReference type="Pfam" id="PF14622">
    <property type="entry name" value="Ribonucleas_3_3"/>
    <property type="match status" value="1"/>
</dbReference>